<dbReference type="PROSITE" id="PS50507">
    <property type="entry name" value="RDRP_SSRNA_POS"/>
    <property type="match status" value="1"/>
</dbReference>
<dbReference type="InterPro" id="IPR043128">
    <property type="entry name" value="Rev_trsase/Diguanyl_cyclase"/>
</dbReference>
<proteinExistence type="predicted"/>
<dbReference type="Gene3D" id="3.30.70.270">
    <property type="match status" value="1"/>
</dbReference>
<keyword evidence="2" id="KW-0548">Nucleotidyltransferase</keyword>
<dbReference type="InterPro" id="IPR001205">
    <property type="entry name" value="RNA-dir_pol_C"/>
</dbReference>
<dbReference type="EMBL" id="KX884144">
    <property type="protein sequence ID" value="APG78257.1"/>
    <property type="molecule type" value="Genomic_RNA"/>
</dbReference>
<sequence>MNIKPLPKGVGFSANFTRAPVDKTALASFVKVKGKDAALKILKTWHRPKPSLELVRESLLDFGNSTRPRINHGEYFAILKQTLSEFAPSKKIIPLTLGAAYLHPDFPRRKSPGLPWIQSVGQRGRDFLDKQSVWTDPSAQQKIRWTWDMIGHGRNITLPDCAAYNRVIASKQEKTKIRPVWGYPVDVILEEARFFYPLLEYIKCTTKKDHSYGLGLENACGGQSYLMDMFMKTHHDYTTAFVGDWSRFDSSIPAWLIRDVFNYMSDWFDFGHVLDSEGKIWPVNPDQSINRYNKLVQYFINTPIRLPNGERFRKNHGIPSGSMFTNIMDTFINGIVTRYLTYHCTGRLPYGDVYYGDDSVIIVQKPFNVENFSKLAFDTFGMTVNVDKSYVTDEITNLHWLGFYCNYGTPIRNNEFLYASYIFPEHRVNNTLETATRCLGQLYSTLDPVQAVVWYKMLLEVIEYGKLQMDELVSYIRSDYRKSFKYLENLGWKPDDITVPTLSVGLFEHIPSVTPLPCKRKFTKRIWDLQHILDRFPPEEDLPSEEQLEAPD</sequence>
<feature type="domain" description="RdRp catalytic" evidence="4">
    <location>
        <begin position="238"/>
        <end position="371"/>
    </location>
</feature>
<evidence type="ECO:0000259" key="4">
    <source>
        <dbReference type="PROSITE" id="PS50507"/>
    </source>
</evidence>
<accession>A0A1L3KLI8</accession>
<dbReference type="SUPFAM" id="SSF56672">
    <property type="entry name" value="DNA/RNA polymerases"/>
    <property type="match status" value="1"/>
</dbReference>
<evidence type="ECO:0000256" key="3">
    <source>
        <dbReference type="ARBA" id="ARBA00022953"/>
    </source>
</evidence>
<dbReference type="GO" id="GO:0006351">
    <property type="term" value="P:DNA-templated transcription"/>
    <property type="evidence" value="ECO:0007669"/>
    <property type="project" value="InterPro"/>
</dbReference>
<evidence type="ECO:0000256" key="2">
    <source>
        <dbReference type="ARBA" id="ARBA00022695"/>
    </source>
</evidence>
<keyword evidence="3" id="KW-0693">Viral RNA replication</keyword>
<evidence type="ECO:0000256" key="1">
    <source>
        <dbReference type="ARBA" id="ARBA00022679"/>
    </source>
</evidence>
<dbReference type="GO" id="GO:0003723">
    <property type="term" value="F:RNA binding"/>
    <property type="evidence" value="ECO:0007669"/>
    <property type="project" value="InterPro"/>
</dbReference>
<dbReference type="GO" id="GO:0039694">
    <property type="term" value="P:viral RNA genome replication"/>
    <property type="evidence" value="ECO:0007669"/>
    <property type="project" value="InterPro"/>
</dbReference>
<reference evidence="5" key="1">
    <citation type="journal article" date="2016" name="Nature">
        <title>Redefining the invertebrate RNA virosphere.</title>
        <authorList>
            <person name="Shi M."/>
            <person name="Lin X.D."/>
            <person name="Tian J.H."/>
            <person name="Chen L.J."/>
            <person name="Chen X."/>
            <person name="Li C.X."/>
            <person name="Qin X.C."/>
            <person name="Li J."/>
            <person name="Cao J.P."/>
            <person name="Eden J.S."/>
            <person name="Buchmann J."/>
            <person name="Wang W."/>
            <person name="Xu J."/>
            <person name="Holmes E.C."/>
            <person name="Zhang Y.Z."/>
        </authorList>
    </citation>
    <scope>NUCLEOTIDE SEQUENCE</scope>
    <source>
        <strain evidence="5">QTM77172</strain>
    </source>
</reference>
<protein>
    <submittedName>
        <fullName evidence="5">RdRp</fullName>
    </submittedName>
</protein>
<dbReference type="InterPro" id="IPR007094">
    <property type="entry name" value="RNA-dir_pol_PSvirus"/>
</dbReference>
<evidence type="ECO:0000313" key="5">
    <source>
        <dbReference type="EMBL" id="APG78257.1"/>
    </source>
</evidence>
<dbReference type="GO" id="GO:0003968">
    <property type="term" value="F:RNA-directed RNA polymerase activity"/>
    <property type="evidence" value="ECO:0007669"/>
    <property type="project" value="InterPro"/>
</dbReference>
<dbReference type="Pfam" id="PF00680">
    <property type="entry name" value="RdRP_1"/>
    <property type="match status" value="1"/>
</dbReference>
<organism evidence="5">
    <name type="scientific">Hubei partiti-like virus 12</name>
    <dbReference type="NCBI Taxonomy" id="1923018"/>
    <lineage>
        <taxon>Viruses</taxon>
        <taxon>Riboviria</taxon>
    </lineage>
</organism>
<keyword evidence="1" id="KW-0808">Transferase</keyword>
<dbReference type="InterPro" id="IPR043502">
    <property type="entry name" value="DNA/RNA_pol_sf"/>
</dbReference>
<name>A0A1L3KLI8_9VIRU</name>